<evidence type="ECO:0000256" key="6">
    <source>
        <dbReference type="ARBA" id="ARBA00022989"/>
    </source>
</evidence>
<dbReference type="GO" id="GO:0009247">
    <property type="term" value="P:glycolipid biosynthetic process"/>
    <property type="evidence" value="ECO:0007669"/>
    <property type="project" value="TreeGrafter"/>
</dbReference>
<dbReference type="Pfam" id="PF04138">
    <property type="entry name" value="GtrA_DPMS_TM"/>
    <property type="match status" value="1"/>
</dbReference>
<dbReference type="InterPro" id="IPR007267">
    <property type="entry name" value="GtrA_DPMS_TM"/>
</dbReference>
<dbReference type="AlphaFoldDB" id="A0A975FWB0"/>
<feature type="transmembrane region" description="Helical" evidence="8">
    <location>
        <begin position="318"/>
        <end position="343"/>
    </location>
</feature>
<evidence type="ECO:0000313" key="12">
    <source>
        <dbReference type="Proteomes" id="UP000676409"/>
    </source>
</evidence>
<evidence type="ECO:0000259" key="10">
    <source>
        <dbReference type="Pfam" id="PF04138"/>
    </source>
</evidence>
<dbReference type="RefSeq" id="WP_211936206.1">
    <property type="nucleotide sequence ID" value="NZ_CP073078.1"/>
</dbReference>
<dbReference type="PANTHER" id="PTHR43398:SF1">
    <property type="entry name" value="DOLICHOL-PHOSPHATE MANNOSYLTRANSFERASE SUBUNIT 1"/>
    <property type="match status" value="1"/>
</dbReference>
<evidence type="ECO:0000256" key="1">
    <source>
        <dbReference type="ARBA" id="ARBA00004141"/>
    </source>
</evidence>
<evidence type="ECO:0000313" key="11">
    <source>
        <dbReference type="EMBL" id="QUD86154.1"/>
    </source>
</evidence>
<dbReference type="GO" id="GO:0000271">
    <property type="term" value="P:polysaccharide biosynthetic process"/>
    <property type="evidence" value="ECO:0007669"/>
    <property type="project" value="InterPro"/>
</dbReference>
<dbReference type="InterPro" id="IPR001173">
    <property type="entry name" value="Glyco_trans_2-like"/>
</dbReference>
<accession>A0A975FWB0</accession>
<dbReference type="SUPFAM" id="SSF53448">
    <property type="entry name" value="Nucleotide-diphospho-sugar transferases"/>
    <property type="match status" value="1"/>
</dbReference>
<feature type="domain" description="GtrA/DPMS transmembrane" evidence="10">
    <location>
        <begin position="262"/>
        <end position="377"/>
    </location>
</feature>
<dbReference type="Gene3D" id="3.90.550.10">
    <property type="entry name" value="Spore Coat Polysaccharide Biosynthesis Protein SpsA, Chain A"/>
    <property type="match status" value="1"/>
</dbReference>
<feature type="transmembrane region" description="Helical" evidence="8">
    <location>
        <begin position="355"/>
        <end position="376"/>
    </location>
</feature>
<dbReference type="KEGG" id="caul:KCG34_13700"/>
<gene>
    <name evidence="11" type="ORF">KCG34_13700</name>
</gene>
<comment type="subcellular location">
    <subcellularLocation>
        <location evidence="1">Membrane</location>
        <topology evidence="1">Multi-pass membrane protein</topology>
    </subcellularLocation>
</comment>
<evidence type="ECO:0000256" key="7">
    <source>
        <dbReference type="ARBA" id="ARBA00023136"/>
    </source>
</evidence>
<keyword evidence="6 8" id="KW-1133">Transmembrane helix</keyword>
<dbReference type="Pfam" id="PF00535">
    <property type="entry name" value="Glycos_transf_2"/>
    <property type="match status" value="1"/>
</dbReference>
<evidence type="ECO:0000256" key="8">
    <source>
        <dbReference type="SAM" id="Phobius"/>
    </source>
</evidence>
<feature type="transmembrane region" description="Helical" evidence="8">
    <location>
        <begin position="287"/>
        <end position="306"/>
    </location>
</feature>
<proteinExistence type="inferred from homology"/>
<dbReference type="GO" id="GO:0016020">
    <property type="term" value="C:membrane"/>
    <property type="evidence" value="ECO:0007669"/>
    <property type="project" value="UniProtKB-SubCell"/>
</dbReference>
<feature type="domain" description="Glycosyltransferase 2-like" evidence="9">
    <location>
        <begin position="24"/>
        <end position="191"/>
    </location>
</feature>
<evidence type="ECO:0000256" key="4">
    <source>
        <dbReference type="ARBA" id="ARBA00022679"/>
    </source>
</evidence>
<dbReference type="EMBL" id="CP073078">
    <property type="protein sequence ID" value="QUD86154.1"/>
    <property type="molecule type" value="Genomic_DNA"/>
</dbReference>
<keyword evidence="12" id="KW-1185">Reference proteome</keyword>
<feature type="transmembrane region" description="Helical" evidence="8">
    <location>
        <begin position="259"/>
        <end position="281"/>
    </location>
</feature>
<dbReference type="Proteomes" id="UP000676409">
    <property type="component" value="Chromosome"/>
</dbReference>
<organism evidence="11 12">
    <name type="scientific">Phenylobacterium montanum</name>
    <dbReference type="NCBI Taxonomy" id="2823693"/>
    <lineage>
        <taxon>Bacteria</taxon>
        <taxon>Pseudomonadati</taxon>
        <taxon>Pseudomonadota</taxon>
        <taxon>Alphaproteobacteria</taxon>
        <taxon>Caulobacterales</taxon>
        <taxon>Caulobacteraceae</taxon>
        <taxon>Phenylobacterium</taxon>
    </lineage>
</organism>
<keyword evidence="4" id="KW-0808">Transferase</keyword>
<keyword evidence="3" id="KW-0328">Glycosyltransferase</keyword>
<keyword evidence="5 8" id="KW-0812">Transmembrane</keyword>
<dbReference type="PANTHER" id="PTHR43398">
    <property type="entry name" value="DOLICHOL-PHOSPHATE MANNOSYLTRANSFERASE SUBUNIT 1"/>
    <property type="match status" value="1"/>
</dbReference>
<evidence type="ECO:0000256" key="2">
    <source>
        <dbReference type="ARBA" id="ARBA00006739"/>
    </source>
</evidence>
<protein>
    <submittedName>
        <fullName evidence="11">Glycosyltransferase family 2 protein</fullName>
    </submittedName>
</protein>
<comment type="similarity">
    <text evidence="2">Belongs to the glycosyltransferase 2 family.</text>
</comment>
<dbReference type="CDD" id="cd06442">
    <property type="entry name" value="DPM1_like"/>
    <property type="match status" value="1"/>
</dbReference>
<dbReference type="GO" id="GO:0004582">
    <property type="term" value="F:dolichyl-phosphate beta-D-mannosyltransferase activity"/>
    <property type="evidence" value="ECO:0007669"/>
    <property type="project" value="InterPro"/>
</dbReference>
<reference evidence="11" key="1">
    <citation type="submission" date="2021-04" db="EMBL/GenBank/DDBJ databases">
        <title>The complete genome sequence of Caulobacter sp. S6.</title>
        <authorList>
            <person name="Tang Y."/>
            <person name="Ouyang W."/>
            <person name="Liu Q."/>
            <person name="Huang B."/>
            <person name="Guo Z."/>
            <person name="Lei P."/>
        </authorList>
    </citation>
    <scope>NUCLEOTIDE SEQUENCE</scope>
    <source>
        <strain evidence="11">S6</strain>
    </source>
</reference>
<sequence>MELTETRAKTPASARAASASAELTVVAPTFNECANVEKLVAKLDAALAGIAWEAVFVDDNSPDGTAEAVKAVAARDPRIRCIRRVRRRGLAGAVVEGALSSAAPYVAVIDADLQHDETLLPRMLEQLKSGAAELVVASRYVGGPKTIEGLDGPMRRMGSDLANKLGRMVLRQDVSDPVSGFFMIRRELVDRVAPSLATEGFKILFDIIASQPEPLKIVELPYVFREREAGGSKLDKRIVIDYLGLLLSKLSGGVIPSRALMFGMVGASGLVVHLTVLQLLLSTDLNFSLIQFLAAMTAMTTNYIFNNITTYRDRRKRGLAFVVGYVKFCALCSISVFTSVAVATMVRSWGVYPQIAGASGAVLGALWNYVTTALAVW</sequence>
<name>A0A975FWB0_9CAUL</name>
<dbReference type="InterPro" id="IPR039528">
    <property type="entry name" value="DPM1-like"/>
</dbReference>
<keyword evidence="7 8" id="KW-0472">Membrane</keyword>
<evidence type="ECO:0000256" key="3">
    <source>
        <dbReference type="ARBA" id="ARBA00022676"/>
    </source>
</evidence>
<evidence type="ECO:0000259" key="9">
    <source>
        <dbReference type="Pfam" id="PF00535"/>
    </source>
</evidence>
<dbReference type="InterPro" id="IPR029044">
    <property type="entry name" value="Nucleotide-diphossugar_trans"/>
</dbReference>
<evidence type="ECO:0000256" key="5">
    <source>
        <dbReference type="ARBA" id="ARBA00022692"/>
    </source>
</evidence>